<dbReference type="PANTHER" id="PTHR43649">
    <property type="entry name" value="ARABINOSE-BINDING PROTEIN-RELATED"/>
    <property type="match status" value="1"/>
</dbReference>
<protein>
    <submittedName>
        <fullName evidence="1">Extracellular solute-binding protein</fullName>
    </submittedName>
</protein>
<evidence type="ECO:0000313" key="2">
    <source>
        <dbReference type="Proteomes" id="UP000677016"/>
    </source>
</evidence>
<dbReference type="SUPFAM" id="SSF53850">
    <property type="entry name" value="Periplasmic binding protein-like II"/>
    <property type="match status" value="1"/>
</dbReference>
<dbReference type="Pfam" id="PF01547">
    <property type="entry name" value="SBP_bac_1"/>
    <property type="match status" value="1"/>
</dbReference>
<evidence type="ECO:0000313" key="1">
    <source>
        <dbReference type="EMBL" id="MBR7741699.1"/>
    </source>
</evidence>
<reference evidence="1" key="1">
    <citation type="submission" date="2021-04" db="EMBL/GenBank/DDBJ databases">
        <title>Phycicoccus avicenniae sp. nov., a novel endophytic actinomycetes isolated from branch of Avicennia mariana.</title>
        <authorList>
            <person name="Tuo L."/>
        </authorList>
    </citation>
    <scope>NUCLEOTIDE SEQUENCE</scope>
    <source>
        <strain evidence="1">BSK3Z-2</strain>
    </source>
</reference>
<sequence length="416" mass="43894">MTAALVTVSIALGGCGRSDDGPQTNDVASVDDSPAEGDLTVWAFTNQAAAVEQISEGFVAENPDVSVSVTPVSVDELPRKLETAIASGEVPDIIQPSTGLQTYAETGGIAPVPEDLMDWDAFFPGAIDTVTFDEVKYAVPWYVTVFGFYYRADLAEEAGVEAPTTWDEVLDFAAALESSEGMANPYFQFQSGTAAWQTLVTYMYSAGAELVVDDEFDFDSPEVVAALEYYQQVFADEYTNINFAPTAVGEVEAAFADGRVGSYVTGSYSYDVALEALGGDDSKIGVVPLPAGPAGGNAYLGGSGLAVTADSQNKDAAFKLLRWMSTPESQQELYEVSSVLPAATGAWESGPLAESESGRAFAAQLENSTALPAVETWTRVREVLATYAEQLARQVITPEDAAAAIQQEAAAIGTGR</sequence>
<dbReference type="InterPro" id="IPR006059">
    <property type="entry name" value="SBP"/>
</dbReference>
<comment type="caution">
    <text evidence="1">The sequence shown here is derived from an EMBL/GenBank/DDBJ whole genome shotgun (WGS) entry which is preliminary data.</text>
</comment>
<gene>
    <name evidence="1" type="ORF">KC207_00120</name>
</gene>
<dbReference type="InterPro" id="IPR050490">
    <property type="entry name" value="Bact_solute-bd_prot1"/>
</dbReference>
<accession>A0A941D411</accession>
<dbReference type="PANTHER" id="PTHR43649:SF12">
    <property type="entry name" value="DIACETYLCHITOBIOSE BINDING PROTEIN DASA"/>
    <property type="match status" value="1"/>
</dbReference>
<dbReference type="RefSeq" id="WP_211600783.1">
    <property type="nucleotide sequence ID" value="NZ_JAGSNF010000001.1"/>
</dbReference>
<dbReference type="AlphaFoldDB" id="A0A941D411"/>
<proteinExistence type="predicted"/>
<dbReference type="EMBL" id="JAGSNF010000001">
    <property type="protein sequence ID" value="MBR7741699.1"/>
    <property type="molecule type" value="Genomic_DNA"/>
</dbReference>
<keyword evidence="2" id="KW-1185">Reference proteome</keyword>
<dbReference type="Proteomes" id="UP000677016">
    <property type="component" value="Unassembled WGS sequence"/>
</dbReference>
<dbReference type="Gene3D" id="3.40.190.10">
    <property type="entry name" value="Periplasmic binding protein-like II"/>
    <property type="match status" value="2"/>
</dbReference>
<organism evidence="1 2">
    <name type="scientific">Phycicoccus avicenniae</name>
    <dbReference type="NCBI Taxonomy" id="2828860"/>
    <lineage>
        <taxon>Bacteria</taxon>
        <taxon>Bacillati</taxon>
        <taxon>Actinomycetota</taxon>
        <taxon>Actinomycetes</taxon>
        <taxon>Micrococcales</taxon>
        <taxon>Intrasporangiaceae</taxon>
        <taxon>Phycicoccus</taxon>
    </lineage>
</organism>
<name>A0A941D411_9MICO</name>